<gene>
    <name evidence="1" type="ORF">IAB16_03185</name>
</gene>
<proteinExistence type="predicted"/>
<dbReference type="AlphaFoldDB" id="A0A940DGL9"/>
<protein>
    <recommendedName>
        <fullName evidence="3">Right handed beta helix domain-containing protein</fullName>
    </recommendedName>
</protein>
<reference evidence="1" key="1">
    <citation type="submission" date="2020-10" db="EMBL/GenBank/DDBJ databases">
        <authorList>
            <person name="Gilroy R."/>
        </authorList>
    </citation>
    <scope>NUCLEOTIDE SEQUENCE</scope>
    <source>
        <strain evidence="1">517</strain>
    </source>
</reference>
<evidence type="ECO:0000313" key="1">
    <source>
        <dbReference type="EMBL" id="MBO8424004.1"/>
    </source>
</evidence>
<accession>A0A940DGL9</accession>
<organism evidence="1 2">
    <name type="scientific">Candidatus Stercoripulliclostridium pullicola</name>
    <dbReference type="NCBI Taxonomy" id="2840953"/>
    <lineage>
        <taxon>Bacteria</taxon>
        <taxon>Bacillati</taxon>
        <taxon>Bacillota</taxon>
        <taxon>Clostridia</taxon>
        <taxon>Eubacteriales</taxon>
        <taxon>Candidatus Stercoripulliclostridium</taxon>
    </lineage>
</organism>
<evidence type="ECO:0008006" key="3">
    <source>
        <dbReference type="Google" id="ProtNLM"/>
    </source>
</evidence>
<dbReference type="EMBL" id="JADINF010000076">
    <property type="protein sequence ID" value="MBO8424004.1"/>
    <property type="molecule type" value="Genomic_DNA"/>
</dbReference>
<dbReference type="Gene3D" id="2.160.20.10">
    <property type="entry name" value="Single-stranded right-handed beta-helix, Pectin lyase-like"/>
    <property type="match status" value="1"/>
</dbReference>
<sequence>MAKTGVTLKGYYEAEILLTADVVPILITASDVSVENLTLTSDVPYPKEFIQIGGENALIKDNTIYGPAQSGPSTGWVVNRGIVTQNGVQNFTLLNNTFYSLRQPAYFNPQSTGKVIFNTVFDTRGYVVDRASVLFSGNSWGIPENAVDIALLAGTTSGAPYDSTTALSEYNSQANISDQR</sequence>
<comment type="caution">
    <text evidence="1">The sequence shown here is derived from an EMBL/GenBank/DDBJ whole genome shotgun (WGS) entry which is preliminary data.</text>
</comment>
<dbReference type="InterPro" id="IPR011050">
    <property type="entry name" value="Pectin_lyase_fold/virulence"/>
</dbReference>
<dbReference type="SUPFAM" id="SSF51126">
    <property type="entry name" value="Pectin lyase-like"/>
    <property type="match status" value="1"/>
</dbReference>
<evidence type="ECO:0000313" key="2">
    <source>
        <dbReference type="Proteomes" id="UP000727857"/>
    </source>
</evidence>
<reference evidence="1" key="2">
    <citation type="journal article" date="2021" name="PeerJ">
        <title>Extensive microbial diversity within the chicken gut microbiome revealed by metagenomics and culture.</title>
        <authorList>
            <person name="Gilroy R."/>
            <person name="Ravi A."/>
            <person name="Getino M."/>
            <person name="Pursley I."/>
            <person name="Horton D.L."/>
            <person name="Alikhan N.F."/>
            <person name="Baker D."/>
            <person name="Gharbi K."/>
            <person name="Hall N."/>
            <person name="Watson M."/>
            <person name="Adriaenssens E.M."/>
            <person name="Foster-Nyarko E."/>
            <person name="Jarju S."/>
            <person name="Secka A."/>
            <person name="Antonio M."/>
            <person name="Oren A."/>
            <person name="Chaudhuri R.R."/>
            <person name="La Ragione R."/>
            <person name="Hildebrand F."/>
            <person name="Pallen M.J."/>
        </authorList>
    </citation>
    <scope>NUCLEOTIDE SEQUENCE</scope>
    <source>
        <strain evidence="1">517</strain>
    </source>
</reference>
<dbReference type="InterPro" id="IPR012334">
    <property type="entry name" value="Pectin_lyas_fold"/>
</dbReference>
<dbReference type="Proteomes" id="UP000727857">
    <property type="component" value="Unassembled WGS sequence"/>
</dbReference>
<name>A0A940DGL9_9FIRM</name>